<feature type="domain" description="E2F/DP family winged-helix DNA-binding" evidence="11">
    <location>
        <begin position="71"/>
        <end position="156"/>
    </location>
</feature>
<keyword evidence="8" id="KW-0175">Coiled coil</keyword>
<dbReference type="FunFam" id="1.10.10.10:FF:000360">
    <property type="entry name" value="Transcription factor Dp-1, a"/>
    <property type="match status" value="1"/>
</dbReference>
<dbReference type="InterPro" id="IPR003316">
    <property type="entry name" value="E2F_WHTH_DNA-bd_dom"/>
</dbReference>
<dbReference type="AlphaFoldDB" id="A0A368GWE7"/>
<dbReference type="Gene3D" id="1.20.140.80">
    <property type="entry name" value="Transcription factor DP"/>
    <property type="match status" value="1"/>
</dbReference>
<protein>
    <submittedName>
        <fullName evidence="12">Transcription factor E2F/dimerization partner</fullName>
    </submittedName>
</protein>
<proteinExistence type="inferred from homology"/>
<dbReference type="InterPro" id="IPR014889">
    <property type="entry name" value="Transc_factor_DP_C"/>
</dbReference>
<feature type="region of interest" description="Disordered" evidence="9">
    <location>
        <begin position="487"/>
        <end position="510"/>
    </location>
</feature>
<dbReference type="InterPro" id="IPR036390">
    <property type="entry name" value="WH_DNA-bd_sf"/>
</dbReference>
<dbReference type="SMART" id="SM01372">
    <property type="entry name" value="E2F_TDP"/>
    <property type="match status" value="1"/>
</dbReference>
<evidence type="ECO:0000256" key="8">
    <source>
        <dbReference type="SAM" id="Coils"/>
    </source>
</evidence>
<comment type="similarity">
    <text evidence="2 7">Belongs to the E2F/DP family.</text>
</comment>
<dbReference type="Pfam" id="PF02319">
    <property type="entry name" value="WHD_E2F_TDP"/>
    <property type="match status" value="1"/>
</dbReference>
<comment type="subcellular location">
    <subcellularLocation>
        <location evidence="1 7">Nucleus</location>
    </subcellularLocation>
</comment>
<dbReference type="SUPFAM" id="SSF46785">
    <property type="entry name" value="Winged helix' DNA-binding domain"/>
    <property type="match status" value="1"/>
</dbReference>
<dbReference type="GO" id="GO:0000981">
    <property type="term" value="F:DNA-binding transcription factor activity, RNA polymerase II-specific"/>
    <property type="evidence" value="ECO:0007669"/>
    <property type="project" value="TreeGrafter"/>
</dbReference>
<keyword evidence="5 7" id="KW-0804">Transcription</keyword>
<keyword evidence="4 7" id="KW-0238">DNA-binding</keyword>
<dbReference type="GO" id="GO:0005634">
    <property type="term" value="C:nucleus"/>
    <property type="evidence" value="ECO:0007669"/>
    <property type="project" value="UniProtKB-SubCell"/>
</dbReference>
<evidence type="ECO:0000256" key="2">
    <source>
        <dbReference type="ARBA" id="ARBA00010940"/>
    </source>
</evidence>
<dbReference type="GO" id="GO:0000977">
    <property type="term" value="F:RNA polymerase II transcription regulatory region sequence-specific DNA binding"/>
    <property type="evidence" value="ECO:0007669"/>
    <property type="project" value="TreeGrafter"/>
</dbReference>
<dbReference type="SMART" id="SM01138">
    <property type="entry name" value="DP"/>
    <property type="match status" value="1"/>
</dbReference>
<evidence type="ECO:0000256" key="6">
    <source>
        <dbReference type="ARBA" id="ARBA00023242"/>
    </source>
</evidence>
<dbReference type="CDD" id="cd14458">
    <property type="entry name" value="DP_DD"/>
    <property type="match status" value="1"/>
</dbReference>
<dbReference type="InterPro" id="IPR036388">
    <property type="entry name" value="WH-like_DNA-bd_sf"/>
</dbReference>
<gene>
    <name evidence="12" type="ORF">ANCCAN_06092</name>
</gene>
<dbReference type="Gene3D" id="1.10.10.10">
    <property type="entry name" value="Winged helix-like DNA-binding domain superfamily/Winged helix DNA-binding domain"/>
    <property type="match status" value="1"/>
</dbReference>
<evidence type="ECO:0000259" key="11">
    <source>
        <dbReference type="SMART" id="SM01372"/>
    </source>
</evidence>
<reference evidence="12 13" key="1">
    <citation type="submission" date="2014-10" db="EMBL/GenBank/DDBJ databases">
        <title>Draft genome of the hookworm Ancylostoma caninum.</title>
        <authorList>
            <person name="Mitreva M."/>
        </authorList>
    </citation>
    <scope>NUCLEOTIDE SEQUENCE [LARGE SCALE GENOMIC DNA]</scope>
    <source>
        <strain evidence="12 13">Baltimore</strain>
    </source>
</reference>
<dbReference type="PANTHER" id="PTHR12548">
    <property type="entry name" value="TRANSCRIPTION FACTOR DP"/>
    <property type="match status" value="1"/>
</dbReference>
<evidence type="ECO:0000256" key="1">
    <source>
        <dbReference type="ARBA" id="ARBA00004123"/>
    </source>
</evidence>
<dbReference type="Proteomes" id="UP000252519">
    <property type="component" value="Unassembled WGS sequence"/>
</dbReference>
<evidence type="ECO:0000313" key="13">
    <source>
        <dbReference type="Proteomes" id="UP000252519"/>
    </source>
</evidence>
<evidence type="ECO:0000259" key="10">
    <source>
        <dbReference type="SMART" id="SM01138"/>
    </source>
</evidence>
<dbReference type="OrthoDB" id="552115at2759"/>
<evidence type="ECO:0000256" key="5">
    <source>
        <dbReference type="ARBA" id="ARBA00023163"/>
    </source>
</evidence>
<sequence length="510" mass="57803">MSDSLGHRMSFGNTPVVVKQENVSYPIRASIPRRQAQPSSSKFPEVRVAPCFRPNDLLGCDLPLENKHSVDKSMGLRHFSTKVCEKVKEKGRTNYNQVADELVAEYFAANNMNSEEFLERQKFDQKNIRRRVYDALNVLLAMNIICKRKKIVDEVSQRSVISSSNLDIDWVGLPATKAGEIKRLEEERAKLQERIRRKKETIQELIVQLVAYKSLVWKNRELERENGRPPENSILYLPFVIINTSKSTTVDCAVSGDRSEFLFNFDQPFEVHDDFEALKRLGYSHGLEHNTLNPEMMEHIDEFIPPALRGYIPKILCGEMSDLESRARSNPPAMHYVIREPPHGEKLHTMFEQTTSDHSSDGSYVEMAQPVYTVPDGYTYPLPAYETELGEEVDLVEHQDDYTGYSMAGTSTGYEVVDSGTIDRSQPIVVQQAGSVPSRVLSAAAIPEYSIDRPSTSKSQQSTSRVASVKRPVFPVGVNQVYRKVPMEMQQEVSTQSSSRPKPENSAYNL</sequence>
<dbReference type="SUPFAM" id="SSF144074">
    <property type="entry name" value="E2F-DP heterodimerization region"/>
    <property type="match status" value="1"/>
</dbReference>
<evidence type="ECO:0000313" key="12">
    <source>
        <dbReference type="EMBL" id="RCN47898.1"/>
    </source>
</evidence>
<dbReference type="InterPro" id="IPR015648">
    <property type="entry name" value="Transcrpt_fac_DP"/>
</dbReference>
<dbReference type="Pfam" id="PF08781">
    <property type="entry name" value="DP"/>
    <property type="match status" value="1"/>
</dbReference>
<evidence type="ECO:0000256" key="7">
    <source>
        <dbReference type="RuleBase" id="RU003796"/>
    </source>
</evidence>
<comment type="caution">
    <text evidence="12">The sequence shown here is derived from an EMBL/GenBank/DDBJ whole genome shotgun (WGS) entry which is preliminary data.</text>
</comment>
<organism evidence="12 13">
    <name type="scientific">Ancylostoma caninum</name>
    <name type="common">Dog hookworm</name>
    <dbReference type="NCBI Taxonomy" id="29170"/>
    <lineage>
        <taxon>Eukaryota</taxon>
        <taxon>Metazoa</taxon>
        <taxon>Ecdysozoa</taxon>
        <taxon>Nematoda</taxon>
        <taxon>Chromadorea</taxon>
        <taxon>Rhabditida</taxon>
        <taxon>Rhabditina</taxon>
        <taxon>Rhabditomorpha</taxon>
        <taxon>Strongyloidea</taxon>
        <taxon>Ancylostomatidae</taxon>
        <taxon>Ancylostomatinae</taxon>
        <taxon>Ancylostoma</taxon>
    </lineage>
</organism>
<evidence type="ECO:0000256" key="3">
    <source>
        <dbReference type="ARBA" id="ARBA00023015"/>
    </source>
</evidence>
<accession>A0A368GWE7</accession>
<evidence type="ECO:0000256" key="9">
    <source>
        <dbReference type="SAM" id="MobiDB-lite"/>
    </source>
</evidence>
<feature type="compositionally biased region" description="Polar residues" evidence="9">
    <location>
        <begin position="491"/>
        <end position="510"/>
    </location>
</feature>
<evidence type="ECO:0000256" key="4">
    <source>
        <dbReference type="ARBA" id="ARBA00023125"/>
    </source>
</evidence>
<feature type="domain" description="Transcription factor DP C-terminal" evidence="10">
    <location>
        <begin position="179"/>
        <end position="323"/>
    </location>
</feature>
<dbReference type="InterPro" id="IPR037241">
    <property type="entry name" value="E2F-DP_heterodim"/>
</dbReference>
<dbReference type="GO" id="GO:0051726">
    <property type="term" value="P:regulation of cell cycle"/>
    <property type="evidence" value="ECO:0007669"/>
    <property type="project" value="InterPro"/>
</dbReference>
<dbReference type="EMBL" id="JOJR01000055">
    <property type="protein sequence ID" value="RCN47898.1"/>
    <property type="molecule type" value="Genomic_DNA"/>
</dbReference>
<keyword evidence="6 7" id="KW-0539">Nucleus</keyword>
<feature type="coiled-coil region" evidence="8">
    <location>
        <begin position="181"/>
        <end position="208"/>
    </location>
</feature>
<keyword evidence="13" id="KW-1185">Reference proteome</keyword>
<dbReference type="InterPro" id="IPR038168">
    <property type="entry name" value="TF_DP_C_sf"/>
</dbReference>
<dbReference type="STRING" id="29170.A0A368GWE7"/>
<name>A0A368GWE7_ANCCA</name>
<keyword evidence="3 7" id="KW-0805">Transcription regulation</keyword>
<dbReference type="PANTHER" id="PTHR12548:SF9">
    <property type="entry name" value="TRANSCRIPTION FACTOR DP"/>
    <property type="match status" value="1"/>
</dbReference>
<dbReference type="GO" id="GO:0005667">
    <property type="term" value="C:transcription regulator complex"/>
    <property type="evidence" value="ECO:0007669"/>
    <property type="project" value="InterPro"/>
</dbReference>